<name>A0A9W6K237_9HYPH</name>
<feature type="domain" description="Peptidase M24" evidence="1">
    <location>
        <begin position="150"/>
        <end position="351"/>
    </location>
</feature>
<keyword evidence="4" id="KW-1185">Reference proteome</keyword>
<evidence type="ECO:0000313" key="3">
    <source>
        <dbReference type="EMBL" id="GLK86823.1"/>
    </source>
</evidence>
<dbReference type="InterPro" id="IPR029149">
    <property type="entry name" value="Creatin/AminoP/Spt16_N"/>
</dbReference>
<dbReference type="InterPro" id="IPR000587">
    <property type="entry name" value="Creatinase_N"/>
</dbReference>
<dbReference type="AlphaFoldDB" id="A0A9W6K237"/>
<accession>A0A9W6K237</accession>
<reference evidence="3" key="1">
    <citation type="journal article" date="2014" name="Int. J. Syst. Evol. Microbiol.">
        <title>Complete genome sequence of Corynebacterium casei LMG S-19264T (=DSM 44701T), isolated from a smear-ripened cheese.</title>
        <authorList>
            <consortium name="US DOE Joint Genome Institute (JGI-PGF)"/>
            <person name="Walter F."/>
            <person name="Albersmeier A."/>
            <person name="Kalinowski J."/>
            <person name="Ruckert C."/>
        </authorList>
    </citation>
    <scope>NUCLEOTIDE SEQUENCE</scope>
    <source>
        <strain evidence="3">VKM B-2789</strain>
    </source>
</reference>
<protein>
    <submittedName>
        <fullName evidence="3">Dipeptidase</fullName>
    </submittedName>
</protein>
<dbReference type="Proteomes" id="UP001143330">
    <property type="component" value="Unassembled WGS sequence"/>
</dbReference>
<sequence length="369" mass="39831">MLRDSAEPFSPPPGFARLRRLMQEENLDAVIVGPSASFRQLIGRDANLTERLVALLLTAQGATIIVPRLQAPLYEHLPFACAVWDEHEDPTLIACRILREQGCRTVGVNREFWAGFLLRLQRHAPEIAFGSAAALDLMRAIKTPAEIDALARAAHRLDAVWVRFLDDYPVLTGRTELELRAAIAALMQQHGFSSTAWIDVGAGVNGASALHHGSDYVIQKGDPVVFDFAGVFEGWCADICRIATAGAPEPDYLAAYAVLLDAQEAAFQAIRPGVLASAPDAAARAVLAAAGYGEAFTHRVGHGIGLDAHEEPYLVRGSELPLAIGMVMSDEPGIYLPGRWGMRVEDIVALTPDGPVRLTQAPHSLAIQK</sequence>
<dbReference type="Gene3D" id="3.40.350.10">
    <property type="entry name" value="Creatinase/prolidase N-terminal domain"/>
    <property type="match status" value="1"/>
</dbReference>
<dbReference type="Gene3D" id="3.90.230.10">
    <property type="entry name" value="Creatinase/methionine aminopeptidase superfamily"/>
    <property type="match status" value="1"/>
</dbReference>
<evidence type="ECO:0000259" key="1">
    <source>
        <dbReference type="Pfam" id="PF00557"/>
    </source>
</evidence>
<reference evidence="3" key="2">
    <citation type="submission" date="2023-01" db="EMBL/GenBank/DDBJ databases">
        <authorList>
            <person name="Sun Q."/>
            <person name="Evtushenko L."/>
        </authorList>
    </citation>
    <scope>NUCLEOTIDE SEQUENCE</scope>
    <source>
        <strain evidence="3">VKM B-2789</strain>
    </source>
</reference>
<evidence type="ECO:0000259" key="2">
    <source>
        <dbReference type="Pfam" id="PF01321"/>
    </source>
</evidence>
<proteinExistence type="predicted"/>
<dbReference type="PANTHER" id="PTHR46112:SF3">
    <property type="entry name" value="AMINOPEPTIDASE YPDF"/>
    <property type="match status" value="1"/>
</dbReference>
<evidence type="ECO:0000313" key="4">
    <source>
        <dbReference type="Proteomes" id="UP001143330"/>
    </source>
</evidence>
<dbReference type="EMBL" id="BSFM01000021">
    <property type="protein sequence ID" value="GLK86823.1"/>
    <property type="molecule type" value="Genomic_DNA"/>
</dbReference>
<dbReference type="Pfam" id="PF01321">
    <property type="entry name" value="Creatinase_N"/>
    <property type="match status" value="1"/>
</dbReference>
<dbReference type="InterPro" id="IPR050659">
    <property type="entry name" value="Peptidase_M24B"/>
</dbReference>
<comment type="caution">
    <text evidence="3">The sequence shown here is derived from an EMBL/GenBank/DDBJ whole genome shotgun (WGS) entry which is preliminary data.</text>
</comment>
<dbReference type="RefSeq" id="WP_213363855.1">
    <property type="nucleotide sequence ID" value="NZ_BSFM01000021.1"/>
</dbReference>
<dbReference type="SUPFAM" id="SSF55920">
    <property type="entry name" value="Creatinase/aminopeptidase"/>
    <property type="match status" value="1"/>
</dbReference>
<dbReference type="Pfam" id="PF00557">
    <property type="entry name" value="Peptidase_M24"/>
    <property type="match status" value="1"/>
</dbReference>
<dbReference type="PANTHER" id="PTHR46112">
    <property type="entry name" value="AMINOPEPTIDASE"/>
    <property type="match status" value="1"/>
</dbReference>
<gene>
    <name evidence="3" type="ORF">GCM10017653_48930</name>
</gene>
<feature type="domain" description="Creatinase N-terminal" evidence="2">
    <location>
        <begin position="16"/>
        <end position="140"/>
    </location>
</feature>
<organism evidence="3 4">
    <name type="scientific">Ancylobacter defluvii</name>
    <dbReference type="NCBI Taxonomy" id="1282440"/>
    <lineage>
        <taxon>Bacteria</taxon>
        <taxon>Pseudomonadati</taxon>
        <taxon>Pseudomonadota</taxon>
        <taxon>Alphaproteobacteria</taxon>
        <taxon>Hyphomicrobiales</taxon>
        <taxon>Xanthobacteraceae</taxon>
        <taxon>Ancylobacter</taxon>
    </lineage>
</organism>
<dbReference type="InterPro" id="IPR000994">
    <property type="entry name" value="Pept_M24"/>
</dbReference>
<dbReference type="SUPFAM" id="SSF53092">
    <property type="entry name" value="Creatinase/prolidase N-terminal domain"/>
    <property type="match status" value="1"/>
</dbReference>
<dbReference type="InterPro" id="IPR036005">
    <property type="entry name" value="Creatinase/aminopeptidase-like"/>
</dbReference>